<dbReference type="AlphaFoldDB" id="A0AAJ0DFL5"/>
<dbReference type="EMBL" id="JAWDJX010000017">
    <property type="protein sequence ID" value="KAK3053081.1"/>
    <property type="molecule type" value="Genomic_DNA"/>
</dbReference>
<organism evidence="2 3">
    <name type="scientific">Extremus antarcticus</name>
    <dbReference type="NCBI Taxonomy" id="702011"/>
    <lineage>
        <taxon>Eukaryota</taxon>
        <taxon>Fungi</taxon>
        <taxon>Dikarya</taxon>
        <taxon>Ascomycota</taxon>
        <taxon>Pezizomycotina</taxon>
        <taxon>Dothideomycetes</taxon>
        <taxon>Dothideomycetidae</taxon>
        <taxon>Mycosphaerellales</taxon>
        <taxon>Extremaceae</taxon>
        <taxon>Extremus</taxon>
    </lineage>
</organism>
<evidence type="ECO:0000256" key="1">
    <source>
        <dbReference type="SAM" id="MobiDB-lite"/>
    </source>
</evidence>
<evidence type="ECO:0000313" key="2">
    <source>
        <dbReference type="EMBL" id="KAK3053081.1"/>
    </source>
</evidence>
<feature type="region of interest" description="Disordered" evidence="1">
    <location>
        <begin position="334"/>
        <end position="356"/>
    </location>
</feature>
<feature type="region of interest" description="Disordered" evidence="1">
    <location>
        <begin position="368"/>
        <end position="405"/>
    </location>
</feature>
<evidence type="ECO:0000313" key="3">
    <source>
        <dbReference type="Proteomes" id="UP001271007"/>
    </source>
</evidence>
<feature type="region of interest" description="Disordered" evidence="1">
    <location>
        <begin position="303"/>
        <end position="322"/>
    </location>
</feature>
<feature type="compositionally biased region" description="Polar residues" evidence="1">
    <location>
        <begin position="306"/>
        <end position="319"/>
    </location>
</feature>
<comment type="caution">
    <text evidence="2">The sequence shown here is derived from an EMBL/GenBank/DDBJ whole genome shotgun (WGS) entry which is preliminary data.</text>
</comment>
<accession>A0AAJ0DFL5</accession>
<gene>
    <name evidence="2" type="ORF">LTR09_005707</name>
</gene>
<proteinExistence type="predicted"/>
<name>A0AAJ0DFL5_9PEZI</name>
<reference evidence="2" key="1">
    <citation type="submission" date="2023-04" db="EMBL/GenBank/DDBJ databases">
        <title>Black Yeasts Isolated from many extreme environments.</title>
        <authorList>
            <person name="Coleine C."/>
            <person name="Stajich J.E."/>
            <person name="Selbmann L."/>
        </authorList>
    </citation>
    <scope>NUCLEOTIDE SEQUENCE</scope>
    <source>
        <strain evidence="2">CCFEE 5312</strain>
    </source>
</reference>
<dbReference type="Proteomes" id="UP001271007">
    <property type="component" value="Unassembled WGS sequence"/>
</dbReference>
<feature type="compositionally biased region" description="Polar residues" evidence="1">
    <location>
        <begin position="199"/>
        <end position="212"/>
    </location>
</feature>
<feature type="compositionally biased region" description="Basic and acidic residues" evidence="1">
    <location>
        <begin position="236"/>
        <end position="245"/>
    </location>
</feature>
<protein>
    <submittedName>
        <fullName evidence="2">Uncharacterized protein</fullName>
    </submittedName>
</protein>
<feature type="region of interest" description="Disordered" evidence="1">
    <location>
        <begin position="190"/>
        <end position="246"/>
    </location>
</feature>
<sequence>MCYAFKHSPPPAGDMPAVIDDCVAHFDVIPVEMPVAIEGLPEQRDTASIEKPAMAEWSFAQADSAPIETPTAVESSCEQRDSASVETLGAIESAPEKHDTVPAKRPTVVGSSHEQLASASVDLPMAVEGLLEHVDATSVDTPTTTEGSVVQLDSVPASTANSVASRKRAASTVLEQKVTKAAKVSEEGAIVEQQEEVDQTSTAADCSVSQHDAMSRGSADPTESRKRVASSVQGKEVTKAAKVSDEAAPPDYQQLYQRAVIKGRRLEKEVAQNEEDVDRWRAEAVCLRAEVADLEEQVKDLRKNSRGANADNTKRLQQATRDDYKQKLEAKIKAMNGKLQEERDRHDGVVDELKEKHKLALKAKEDAYKKKEEASKKQLNDLKEKHKAEFTRHKPEVTARNKKLEKELEEKDAAITEYKKETKRLSKQEQDLGQKVDELAAGLGKAKHMTEVQAKKEKTLEDCIKKQSKEKKKLNDAKDALEEEYYEKLTHEAKRWQLQSDKADKFERELVQQRRAAFALRTAHERKDAEILELRLELELAKRGTEEEAIAKGEDQV</sequence>
<keyword evidence="3" id="KW-1185">Reference proteome</keyword>
<feature type="compositionally biased region" description="Basic and acidic residues" evidence="1">
    <location>
        <begin position="339"/>
        <end position="355"/>
    </location>
</feature>